<protein>
    <recommendedName>
        <fullName evidence="2">Peptidase S74 domain-containing protein</fullName>
    </recommendedName>
</protein>
<dbReference type="Proteomes" id="UP000476934">
    <property type="component" value="Unassembled WGS sequence"/>
</dbReference>
<proteinExistence type="predicted"/>
<dbReference type="Gene3D" id="1.20.5.340">
    <property type="match status" value="1"/>
</dbReference>
<dbReference type="Gene3D" id="1.20.120.330">
    <property type="entry name" value="Nucleotidyltransferases domain 2"/>
    <property type="match status" value="1"/>
</dbReference>
<organism evidence="3 4">
    <name type="scientific">Heyndrickxia ginsengihumi</name>
    <dbReference type="NCBI Taxonomy" id="363870"/>
    <lineage>
        <taxon>Bacteria</taxon>
        <taxon>Bacillati</taxon>
        <taxon>Bacillota</taxon>
        <taxon>Bacilli</taxon>
        <taxon>Bacillales</taxon>
        <taxon>Bacillaceae</taxon>
        <taxon>Heyndrickxia</taxon>
    </lineage>
</organism>
<feature type="domain" description="Peptidase S74" evidence="2">
    <location>
        <begin position="1496"/>
        <end position="1618"/>
    </location>
</feature>
<dbReference type="InterPro" id="IPR012892">
    <property type="entry name" value="Gp58"/>
</dbReference>
<dbReference type="InterPro" id="IPR010572">
    <property type="entry name" value="Tail_dom"/>
</dbReference>
<feature type="coiled-coil region" evidence="1">
    <location>
        <begin position="1611"/>
        <end position="1638"/>
    </location>
</feature>
<reference evidence="3 4" key="2">
    <citation type="submission" date="2020-03" db="EMBL/GenBank/DDBJ databases">
        <title>Bacillus aquiflavi sp. nov., isolated from yellow water of strong flavor Chinese baijiu in Yibin region of China.</title>
        <authorList>
            <person name="Xie J."/>
        </authorList>
    </citation>
    <scope>NUCLEOTIDE SEQUENCE [LARGE SCALE GENOMIC DNA]</scope>
    <source>
        <strain evidence="3 4">Gsoil 114</strain>
    </source>
</reference>
<dbReference type="InterPro" id="IPR030392">
    <property type="entry name" value="S74_ICA"/>
</dbReference>
<evidence type="ECO:0000313" key="3">
    <source>
        <dbReference type="EMBL" id="NEY20497.1"/>
    </source>
</evidence>
<dbReference type="InterPro" id="IPR008979">
    <property type="entry name" value="Galactose-bd-like_sf"/>
</dbReference>
<sequence>MYPILYSADETDFTHNGLGILRDSISATATEEANGQFELHIEYDSDGLFADVIDYEMIIKAKANDKQDLQLFRIYAINKSLENDNLVIDAQHITYDLAGNFVESLELDEATAAEAMETIQNNLAYPTRFTISSDNTVTKSSTKLYRTNPLQMIGGIDGSIIDNWGGEIERDNFRLILHAKRGSDDGVLVSYEKNLTGLEAKFDISNVVTRIFPFKALEDGTVLTIPGKYIDSPNINAYNFIRILPVDYSQDEDVIDQDSLYAKSSTYFNSGGHDQPTVTMEVTFESLWKTEEYKNVAALELVGMGDTITVHHKKMNVDATTKVVKIEYDVISEKNAKVTAGSLQTSLSNTVNNVTDGVQNTIDQAVSAANTAIQAANGKNTIYYGPDEPIDAQKGDLWFKVVDGEYTRTYRFDGVQWQLVMDMDVSLVQQDVANALSQANNAVSTANQATQNAQNAIDKAQDGFDKAQAALTAANNATDTANTAKQVASDAATQAGTAKANAQTAMSNAQDAINKANAANDNANTREKSIIKSNTAPSNPATDQLWIDTSKTPQIMRRWNGSTWVDLSPTQANQIGAVSSTTYTTDITNINNTLSQKASVTTVNTLSGRVDEAETAITQNANDIALKADKNVVDTLKNIVDNHSTLISQNADAIALKASQSTVDALTGRVSTAEATLTTQANQIAARITKTDADAKYATQTALTATANSLTSNISAVQTNLDNLQIGGANLAPNSTGDLGTDGWLVFNGSTNLVVSDGYQGHKSVSVTVPASNGGIYTPFGNVEGSKQYTMSFWVKADKNCTVLHLPKFLDANNVETNPLSGSSVNLIANTWTKVEYTFIAPSTAVKAATTPRIVSGTFPTNLFVSRYKLEKGAKATDWTPAPEDMATVIQFNTLSQTLDSTVSRIGNAEGNISALQQTSSSFATRITDAEGNISTLTQTVDGLQETVSTKVDEDTYNSFVTQTAQALQSKLSVQDAASTYATQSSLTQTANSLTSKITSVQTNLDNLQVGVRNLALQTGNPFTMSSFSNINNQTAIVYNINQNELNGHVYISCDVTVSGIVGDSTTGTPGMRLQFYTYDNNNTSHWDAVSNIPLTDGAYKISVPLPANYVAGYKQAYVQLRADYIKSGTVTVKNFMVTIGNRYVGWSPAPEDLATQSQISQLSDDINLRVQKNDVINQINVSTESILIAGNKVHITGQTTIDNAVITSAMIQSIDAGKITAGTLDASKVSVVNLNASNIKSGTLNAITINGGTGSFTGKVQTIYTSGGNTLGTEMFSGGMYAASSYGNTVEYGADSIQLKSYPSSISVDQSSIYNSVSNNRGKETLTTDISPASITLNALTTAGQYLTGKYLDIEVTTSKADISSNVDLYVESLSGDLYLDSSAFGTIYIGGNTINLLGKVNFTWDSFNSALTVSKAMQVGNIRLNGANTITNFSTTMYVSGTTGVELSGSGASLSVGSDSSGARIYSPSFSSRTYTSSANAHITSAGVIGKTSSARKYKLDEQQVPDEISYRILNVVPKTWFDKRTIETYSDLLTRQAHGEQIDWDAEDIPYIERVPGVVAEDVEDAGLNQYVIYSDPDENGTRTIESVMYDRLWTLLIPIAKDHNDQISILLEQNQNLILKIAELESRLAKLEVA</sequence>
<gene>
    <name evidence="3" type="ORF">G4D61_11070</name>
</gene>
<evidence type="ECO:0000256" key="1">
    <source>
        <dbReference type="SAM" id="Coils"/>
    </source>
</evidence>
<dbReference type="RefSeq" id="WP_163173928.1">
    <property type="nucleotide sequence ID" value="NZ_JAAIWK010000017.1"/>
</dbReference>
<evidence type="ECO:0000313" key="4">
    <source>
        <dbReference type="Proteomes" id="UP000476934"/>
    </source>
</evidence>
<keyword evidence="4" id="KW-1185">Reference proteome</keyword>
<dbReference type="Pfam" id="PF07902">
    <property type="entry name" value="Gp58"/>
    <property type="match status" value="1"/>
</dbReference>
<dbReference type="Gene3D" id="2.60.120.260">
    <property type="entry name" value="Galactose-binding domain-like"/>
    <property type="match status" value="1"/>
</dbReference>
<keyword evidence="1" id="KW-0175">Coiled coil</keyword>
<comment type="caution">
    <text evidence="3">The sequence shown here is derived from an EMBL/GenBank/DDBJ whole genome shotgun (WGS) entry which is preliminary data.</text>
</comment>
<feature type="coiled-coil region" evidence="1">
    <location>
        <begin position="499"/>
        <end position="526"/>
    </location>
</feature>
<dbReference type="InterPro" id="IPR007119">
    <property type="entry name" value="Phage_tail_spike_N"/>
</dbReference>
<dbReference type="SUPFAM" id="SSF49785">
    <property type="entry name" value="Galactose-binding domain-like"/>
    <property type="match status" value="1"/>
</dbReference>
<dbReference type="EMBL" id="JAAIWK010000017">
    <property type="protein sequence ID" value="NEY20497.1"/>
    <property type="molecule type" value="Genomic_DNA"/>
</dbReference>
<accession>A0A6M0P7K5</accession>
<reference evidence="3 4" key="1">
    <citation type="submission" date="2020-02" db="EMBL/GenBank/DDBJ databases">
        <authorList>
            <person name="Feng H."/>
        </authorList>
    </citation>
    <scope>NUCLEOTIDE SEQUENCE [LARGE SCALE GENOMIC DNA]</scope>
    <source>
        <strain evidence="3 4">Gsoil 114</strain>
    </source>
</reference>
<dbReference type="Pfam" id="PF06605">
    <property type="entry name" value="Prophage_tail"/>
    <property type="match status" value="1"/>
</dbReference>
<dbReference type="PROSITE" id="PS51688">
    <property type="entry name" value="ICA"/>
    <property type="match status" value="1"/>
</dbReference>
<dbReference type="NCBIfam" id="TIGR01665">
    <property type="entry name" value="put_anti_recept"/>
    <property type="match status" value="1"/>
</dbReference>
<name>A0A6M0P7K5_9BACI</name>
<evidence type="ECO:0000259" key="2">
    <source>
        <dbReference type="PROSITE" id="PS51688"/>
    </source>
</evidence>